<comment type="similarity">
    <text evidence="5">Belongs to the SAT4 family.</text>
</comment>
<evidence type="ECO:0000259" key="8">
    <source>
        <dbReference type="Pfam" id="PF20684"/>
    </source>
</evidence>
<gene>
    <name evidence="9" type="ORF">EI97DRAFT_453285</name>
</gene>
<feature type="transmembrane region" description="Helical" evidence="7">
    <location>
        <begin position="65"/>
        <end position="87"/>
    </location>
</feature>
<reference evidence="9" key="1">
    <citation type="journal article" date="2020" name="Stud. Mycol.">
        <title>101 Dothideomycetes genomes: a test case for predicting lifestyles and emergence of pathogens.</title>
        <authorList>
            <person name="Haridas S."/>
            <person name="Albert R."/>
            <person name="Binder M."/>
            <person name="Bloem J."/>
            <person name="Labutti K."/>
            <person name="Salamov A."/>
            <person name="Andreopoulos B."/>
            <person name="Baker S."/>
            <person name="Barry K."/>
            <person name="Bills G."/>
            <person name="Bluhm B."/>
            <person name="Cannon C."/>
            <person name="Castanera R."/>
            <person name="Culley D."/>
            <person name="Daum C."/>
            <person name="Ezra D."/>
            <person name="Gonzalez J."/>
            <person name="Henrissat B."/>
            <person name="Kuo A."/>
            <person name="Liang C."/>
            <person name="Lipzen A."/>
            <person name="Lutzoni F."/>
            <person name="Magnuson J."/>
            <person name="Mondo S."/>
            <person name="Nolan M."/>
            <person name="Ohm R."/>
            <person name="Pangilinan J."/>
            <person name="Park H.-J."/>
            <person name="Ramirez L."/>
            <person name="Alfaro M."/>
            <person name="Sun H."/>
            <person name="Tritt A."/>
            <person name="Yoshinaga Y."/>
            <person name="Zwiers L.-H."/>
            <person name="Turgeon B."/>
            <person name="Goodwin S."/>
            <person name="Spatafora J."/>
            <person name="Crous P."/>
            <person name="Grigoriev I."/>
        </authorList>
    </citation>
    <scope>NUCLEOTIDE SEQUENCE</scope>
    <source>
        <strain evidence="9">CBS 379.55</strain>
    </source>
</reference>
<feature type="compositionally biased region" description="Basic and acidic residues" evidence="6">
    <location>
        <begin position="267"/>
        <end position="280"/>
    </location>
</feature>
<dbReference type="GO" id="GO:0016020">
    <property type="term" value="C:membrane"/>
    <property type="evidence" value="ECO:0007669"/>
    <property type="project" value="UniProtKB-SubCell"/>
</dbReference>
<organism evidence="9 10">
    <name type="scientific">Westerdykella ornata</name>
    <dbReference type="NCBI Taxonomy" id="318751"/>
    <lineage>
        <taxon>Eukaryota</taxon>
        <taxon>Fungi</taxon>
        <taxon>Dikarya</taxon>
        <taxon>Ascomycota</taxon>
        <taxon>Pezizomycotina</taxon>
        <taxon>Dothideomycetes</taxon>
        <taxon>Pleosporomycetidae</taxon>
        <taxon>Pleosporales</taxon>
        <taxon>Sporormiaceae</taxon>
        <taxon>Westerdykella</taxon>
    </lineage>
</organism>
<dbReference type="PANTHER" id="PTHR33048:SF155">
    <property type="entry name" value="INTEGRAL MEMBRANE PROTEIN"/>
    <property type="match status" value="1"/>
</dbReference>
<keyword evidence="2 7" id="KW-0812">Transmembrane</keyword>
<dbReference type="OrthoDB" id="5331848at2759"/>
<protein>
    <recommendedName>
        <fullName evidence="8">Rhodopsin domain-containing protein</fullName>
    </recommendedName>
</protein>
<dbReference type="Pfam" id="PF20684">
    <property type="entry name" value="Fung_rhodopsin"/>
    <property type="match status" value="1"/>
</dbReference>
<dbReference type="AlphaFoldDB" id="A0A6A6J687"/>
<sequence length="280" mass="30357">MSIVTIAVHSGSGRHVAALTIPQAERALLFTTISFIPGILSYTLPKFAVVILIKDLLRPSRRHEIAIWALAGVNVVLIVLCITFVYVQCDPPRVLWTIGLTARCWDPVVLIATSIAGAASSALFDFWLALYPAAVLWRMPINLRKKIAMSTALGFGVCAGSVAVYKATTFVGDWSDFTYAAVNLVIWTSIEANSVIISACIPMLLPLVELIFGKNFLSSAKPRLRAIQTSSELENNPSNVELGTEAGATEREDWQQQFQGAGMFSEDSAHGSERSGKSDV</sequence>
<feature type="transmembrane region" description="Helical" evidence="7">
    <location>
        <begin position="27"/>
        <end position="53"/>
    </location>
</feature>
<feature type="transmembrane region" description="Helical" evidence="7">
    <location>
        <begin position="147"/>
        <end position="165"/>
    </location>
</feature>
<dbReference type="InterPro" id="IPR049326">
    <property type="entry name" value="Rhodopsin_dom_fungi"/>
</dbReference>
<feature type="region of interest" description="Disordered" evidence="6">
    <location>
        <begin position="259"/>
        <end position="280"/>
    </location>
</feature>
<dbReference type="InterPro" id="IPR052337">
    <property type="entry name" value="SAT4-like"/>
</dbReference>
<evidence type="ECO:0000256" key="2">
    <source>
        <dbReference type="ARBA" id="ARBA00022692"/>
    </source>
</evidence>
<accession>A0A6A6J687</accession>
<evidence type="ECO:0000256" key="5">
    <source>
        <dbReference type="ARBA" id="ARBA00038359"/>
    </source>
</evidence>
<evidence type="ECO:0000256" key="1">
    <source>
        <dbReference type="ARBA" id="ARBA00004141"/>
    </source>
</evidence>
<dbReference type="GeneID" id="54553626"/>
<proteinExistence type="inferred from homology"/>
<dbReference type="Proteomes" id="UP000800097">
    <property type="component" value="Unassembled WGS sequence"/>
</dbReference>
<evidence type="ECO:0000256" key="4">
    <source>
        <dbReference type="ARBA" id="ARBA00023136"/>
    </source>
</evidence>
<evidence type="ECO:0000256" key="7">
    <source>
        <dbReference type="SAM" id="Phobius"/>
    </source>
</evidence>
<dbReference type="EMBL" id="ML986527">
    <property type="protein sequence ID" value="KAF2272091.1"/>
    <property type="molecule type" value="Genomic_DNA"/>
</dbReference>
<evidence type="ECO:0000256" key="3">
    <source>
        <dbReference type="ARBA" id="ARBA00022989"/>
    </source>
</evidence>
<evidence type="ECO:0000313" key="9">
    <source>
        <dbReference type="EMBL" id="KAF2272091.1"/>
    </source>
</evidence>
<name>A0A6A6J687_WESOR</name>
<evidence type="ECO:0000256" key="6">
    <source>
        <dbReference type="SAM" id="MobiDB-lite"/>
    </source>
</evidence>
<keyword evidence="3 7" id="KW-1133">Transmembrane helix</keyword>
<dbReference type="RefSeq" id="XP_033649630.1">
    <property type="nucleotide sequence ID" value="XM_033800451.1"/>
</dbReference>
<keyword evidence="10" id="KW-1185">Reference proteome</keyword>
<dbReference type="PANTHER" id="PTHR33048">
    <property type="entry name" value="PTH11-LIKE INTEGRAL MEMBRANE PROTEIN (AFU_ORTHOLOGUE AFUA_5G11245)"/>
    <property type="match status" value="1"/>
</dbReference>
<evidence type="ECO:0000313" key="10">
    <source>
        <dbReference type="Proteomes" id="UP000800097"/>
    </source>
</evidence>
<comment type="subcellular location">
    <subcellularLocation>
        <location evidence="1">Membrane</location>
        <topology evidence="1">Multi-pass membrane protein</topology>
    </subcellularLocation>
</comment>
<feature type="domain" description="Rhodopsin" evidence="8">
    <location>
        <begin position="2"/>
        <end position="209"/>
    </location>
</feature>
<feature type="transmembrane region" description="Helical" evidence="7">
    <location>
        <begin position="107"/>
        <end position="135"/>
    </location>
</feature>
<feature type="transmembrane region" description="Helical" evidence="7">
    <location>
        <begin position="185"/>
        <end position="212"/>
    </location>
</feature>
<keyword evidence="4 7" id="KW-0472">Membrane</keyword>